<dbReference type="SUPFAM" id="SSF56112">
    <property type="entry name" value="Protein kinase-like (PK-like)"/>
    <property type="match status" value="1"/>
</dbReference>
<dbReference type="GO" id="GO:0004674">
    <property type="term" value="F:protein serine/threonine kinase activity"/>
    <property type="evidence" value="ECO:0007669"/>
    <property type="project" value="UniProtKB-KW"/>
</dbReference>
<keyword evidence="1" id="KW-0723">Serine/threonine-protein kinase</keyword>
<dbReference type="Gene3D" id="1.10.510.10">
    <property type="entry name" value="Transferase(Phosphotransferase) domain 1"/>
    <property type="match status" value="2"/>
</dbReference>
<dbReference type="EMBL" id="CM007648">
    <property type="protein sequence ID" value="ONM20907.1"/>
    <property type="molecule type" value="Genomic_DNA"/>
</dbReference>
<evidence type="ECO:0000313" key="6">
    <source>
        <dbReference type="EMBL" id="ONM20907.1"/>
    </source>
</evidence>
<protein>
    <submittedName>
        <fullName evidence="6">Serine/threonine-protein kinase AFC2</fullName>
    </submittedName>
</protein>
<reference evidence="6" key="1">
    <citation type="submission" date="2015-12" db="EMBL/GenBank/DDBJ databases">
        <title>Update maize B73 reference genome by single molecule sequencing technologies.</title>
        <authorList>
            <consortium name="Maize Genome Sequencing Project"/>
            <person name="Ware D."/>
        </authorList>
    </citation>
    <scope>NUCLEOTIDE SEQUENCE [LARGE SCALE GENOMIC DNA]</scope>
    <source>
        <tissue evidence="6">Seedling</tissue>
    </source>
</reference>
<dbReference type="PANTHER" id="PTHR45646:SF7">
    <property type="entry name" value="SERINE_THREONINE-PROTEIN KINASE AFC2"/>
    <property type="match status" value="1"/>
</dbReference>
<dbReference type="PANTHER" id="PTHR45646">
    <property type="entry name" value="SERINE/THREONINE-PROTEIN KINASE DOA-RELATED"/>
    <property type="match status" value="1"/>
</dbReference>
<evidence type="ECO:0000256" key="4">
    <source>
        <dbReference type="ARBA" id="ARBA00022777"/>
    </source>
</evidence>
<dbReference type="InterPro" id="IPR000719">
    <property type="entry name" value="Prot_kinase_dom"/>
</dbReference>
<evidence type="ECO:0000256" key="1">
    <source>
        <dbReference type="ARBA" id="ARBA00022527"/>
    </source>
</evidence>
<name>A0A1D6EM00_MAIZE</name>
<dbReference type="GO" id="GO:0005524">
    <property type="term" value="F:ATP binding"/>
    <property type="evidence" value="ECO:0007669"/>
    <property type="project" value="UniProtKB-KW"/>
</dbReference>
<accession>A0A1D6EM00</accession>
<dbReference type="Pfam" id="PF00069">
    <property type="entry name" value="Pkinase"/>
    <property type="match status" value="1"/>
</dbReference>
<evidence type="ECO:0000256" key="3">
    <source>
        <dbReference type="ARBA" id="ARBA00022741"/>
    </source>
</evidence>
<keyword evidence="3" id="KW-0547">Nucleotide-binding</keyword>
<dbReference type="SMART" id="SM00220">
    <property type="entry name" value="S_TKc"/>
    <property type="match status" value="1"/>
</dbReference>
<gene>
    <name evidence="6" type="ORF">ZEAMMB73_Zm00001d005361</name>
</gene>
<sequence>MATKYAAAAADLVTGRPRKRARLGWDVASAAEAQIGTFCGQEVGDVASLLLSANPSDHTCSSLLPKDKIYRKMGEGTFGQVLECWDRESKEMVAIKIVRSVKKYSDAAMIEIDVLQKLAKNDAAGKHCVQIRNWFDYRSHICIVCEKLGPSLYDFLQKTGFHPFPIDLIRRIGQQLLESVAFMHRLQLIHTDLKPENILLVSSDYVKLPDPKDGSFSRKLPKSSAIKLIDFGSAAYHHQDRSYIVSTRHYRAPEVILGMNGETLFQTHDNLEHLAMMDRVLGPLPRHMLERADQHAEKYVRKGGLNWPQAITTVESVRAVLKLPRLQNLVMQHVDHSAGDFIDLLKRLLAYEPSGRLTAQEALGHVFFTRYRQ</sequence>
<evidence type="ECO:0000256" key="2">
    <source>
        <dbReference type="ARBA" id="ARBA00022679"/>
    </source>
</evidence>
<keyword evidence="4 6" id="KW-0418">Kinase</keyword>
<dbReference type="PROSITE" id="PS50011">
    <property type="entry name" value="PROTEIN_KINASE_DOM"/>
    <property type="match status" value="1"/>
</dbReference>
<keyword evidence="5" id="KW-0067">ATP-binding</keyword>
<dbReference type="AlphaFoldDB" id="A0A1D6EM00"/>
<dbReference type="ExpressionAtlas" id="A0A1D6EM00">
    <property type="expression patterns" value="baseline and differential"/>
</dbReference>
<dbReference type="InterPro" id="IPR011009">
    <property type="entry name" value="Kinase-like_dom_sf"/>
</dbReference>
<dbReference type="CDD" id="cd14134">
    <property type="entry name" value="PKc_CLK"/>
    <property type="match status" value="1"/>
</dbReference>
<keyword evidence="2" id="KW-0808">Transferase</keyword>
<dbReference type="PROSITE" id="PS00108">
    <property type="entry name" value="PROTEIN_KINASE_ST"/>
    <property type="match status" value="1"/>
</dbReference>
<dbReference type="InterPro" id="IPR008271">
    <property type="entry name" value="Ser/Thr_kinase_AS"/>
</dbReference>
<evidence type="ECO:0000256" key="5">
    <source>
        <dbReference type="ARBA" id="ARBA00022840"/>
    </source>
</evidence>
<dbReference type="InterPro" id="IPR051175">
    <property type="entry name" value="CLK_kinases"/>
</dbReference>
<organism evidence="6">
    <name type="scientific">Zea mays</name>
    <name type="common">Maize</name>
    <dbReference type="NCBI Taxonomy" id="4577"/>
    <lineage>
        <taxon>Eukaryota</taxon>
        <taxon>Viridiplantae</taxon>
        <taxon>Streptophyta</taxon>
        <taxon>Embryophyta</taxon>
        <taxon>Tracheophyta</taxon>
        <taxon>Spermatophyta</taxon>
        <taxon>Magnoliopsida</taxon>
        <taxon>Liliopsida</taxon>
        <taxon>Poales</taxon>
        <taxon>Poaceae</taxon>
        <taxon>PACMAD clade</taxon>
        <taxon>Panicoideae</taxon>
        <taxon>Andropogonodae</taxon>
        <taxon>Andropogoneae</taxon>
        <taxon>Tripsacinae</taxon>
        <taxon>Zea</taxon>
    </lineage>
</organism>
<dbReference type="Gene3D" id="3.30.200.20">
    <property type="entry name" value="Phosphorylase Kinase, domain 1"/>
    <property type="match status" value="1"/>
</dbReference>
<proteinExistence type="predicted"/>